<protein>
    <submittedName>
        <fullName evidence="1">Uncharacterized protein</fullName>
    </submittedName>
</protein>
<dbReference type="OrthoDB" id="10255303at2759"/>
<dbReference type="AlphaFoldDB" id="E1F0S5"/>
<evidence type="ECO:0000313" key="2">
    <source>
        <dbReference type="Proteomes" id="UP000008974"/>
    </source>
</evidence>
<reference evidence="1 2" key="1">
    <citation type="journal article" date="2010" name="BMC Genomics">
        <title>Genome analysis and comparative genomics of a Giardia intestinalis assemblage E isolate.</title>
        <authorList>
            <person name="Jerlstrom-Hultqvist J."/>
            <person name="Franzen O."/>
            <person name="Ankarklev J."/>
            <person name="Xu F."/>
            <person name="Nohynkova E."/>
            <person name="Andersson J.O."/>
            <person name="Svard S.G."/>
            <person name="Andersson B."/>
        </authorList>
    </citation>
    <scope>NUCLEOTIDE SEQUENCE [LARGE SCALE GENOMIC DNA]</scope>
    <source>
        <strain evidence="1 2">P15</strain>
    </source>
</reference>
<name>E1F0S5_GIAIA</name>
<dbReference type="VEuPathDB" id="GiardiaDB:GLP15_55"/>
<dbReference type="OMA" id="IRFEDEF"/>
<evidence type="ECO:0000313" key="1">
    <source>
        <dbReference type="EMBL" id="EFO63935.1"/>
    </source>
</evidence>
<accession>E1F0S5</accession>
<dbReference type="Proteomes" id="UP000008974">
    <property type="component" value="Unassembled WGS sequence"/>
</dbReference>
<gene>
    <name evidence="1" type="ORF">GLP15_55</name>
</gene>
<sequence length="662" mass="74016">MEFTEQTYSFPCQTGDDDEELIGCYFPEECKIVISALQSVLTLSGGSAGTALAKGLQNKLNDDAASFLDCIERMWATLRSENGVTLHLPVSLLGLLTKSAVNSQQGPFENEEMDLRFSLELDGSGGIFLKRRDGNERFSLQRTISDVDKEEEWLPYVLTSVGRIFNENKEKLMSNAAIAWSPGLTKYVCTAPTDSHQSQRSSYTLTYSKAPQTYPVVVCTKRGWIPVSERTIYELPQTGAKGLIKQLVNLLNSYQSNMEVRSNGQFLAEKLAKCGKKTMPLPGFHWPLAVAFLPCLADFHSLEPIVQHALEGSTDEYRIPLNKSTIEAVPSYEALKAKLKSLARKCRHTLKSAASPMHIEPVQAKSVEIDKQAVEKCPEQAEEHIAPAKGSPNIAQIEEPKMPARKVAPDKLSQLKAVSMAHTILDHSAQHAPQNSSTMREKIVAAVKEQVQMETAVRTVYDPPDRTAELAALVSGMRQGGGSRMRIIEQLIPSIRLIMDARRGYLHQKLKAGPAQHAALQLWDAFHNDVMPPNIFAELLLNIESDLELYAFYGIFRDIVYGMYLGMDTRGHLQLLCTSVQSYFSYELYAESTENMKKRVSINTLLVNTNESRDDSRASDTWINHYQTLLREIFGLLKEGTQAQIKQVIRFEDEFLDTVGPM</sequence>
<dbReference type="EMBL" id="ACVC01000111">
    <property type="protein sequence ID" value="EFO63935.1"/>
    <property type="molecule type" value="Genomic_DNA"/>
</dbReference>
<proteinExistence type="predicted"/>
<organism evidence="1 2">
    <name type="scientific">Giardia intestinalis (strain P15)</name>
    <name type="common">Giardia lamblia</name>
    <dbReference type="NCBI Taxonomy" id="658858"/>
    <lineage>
        <taxon>Eukaryota</taxon>
        <taxon>Metamonada</taxon>
        <taxon>Diplomonadida</taxon>
        <taxon>Hexamitidae</taxon>
        <taxon>Giardiinae</taxon>
        <taxon>Giardia</taxon>
    </lineage>
</organism>
<comment type="caution">
    <text evidence="1">The sequence shown here is derived from an EMBL/GenBank/DDBJ whole genome shotgun (WGS) entry which is preliminary data.</text>
</comment>